<protein>
    <submittedName>
        <fullName evidence="5">Putative ATP-binding protein BruAb2_1123</fullName>
        <ecNumber evidence="5">3.6.3.-</ecNumber>
    </submittedName>
</protein>
<dbReference type="AlphaFoldDB" id="A0A485M747"/>
<dbReference type="Gene3D" id="3.40.50.300">
    <property type="entry name" value="P-loop containing nucleotide triphosphate hydrolases"/>
    <property type="match status" value="1"/>
</dbReference>
<dbReference type="InterPro" id="IPR017871">
    <property type="entry name" value="ABC_transporter-like_CS"/>
</dbReference>
<sequence>MTVVIKFENVHKTLGPTRVLEGFSFQAEKGKIMCLVGPSGCGKTTILQLLAGLELPDAGQITGTEGLKVSYVFQEPRLLLWKTVAGNMDFVLRDAISPARRQELIAKYLSLMGLYEYRDSYPKALSGGMKQRLALCRALAFPHDLLLLDEPLKSLDMPLRLGLVRQLTNMWRENPCTMVFVTHDIMEALLLGHRVVVLSARPATLLDTVDLNLPFEQRNIGREPLPSHYERMLSLLEAESMKSLPYL</sequence>
<dbReference type="PROSITE" id="PS00211">
    <property type="entry name" value="ABC_TRANSPORTER_1"/>
    <property type="match status" value="1"/>
</dbReference>
<evidence type="ECO:0000256" key="1">
    <source>
        <dbReference type="ARBA" id="ARBA00022448"/>
    </source>
</evidence>
<keyword evidence="5" id="KW-0378">Hydrolase</keyword>
<reference evidence="5" key="1">
    <citation type="submission" date="2019-03" db="EMBL/GenBank/DDBJ databases">
        <authorList>
            <person name="Hao L."/>
        </authorList>
    </citation>
    <scope>NUCLEOTIDE SEQUENCE</scope>
</reference>
<evidence type="ECO:0000256" key="2">
    <source>
        <dbReference type="ARBA" id="ARBA00022741"/>
    </source>
</evidence>
<feature type="domain" description="ABC transporter" evidence="4">
    <location>
        <begin position="5"/>
        <end position="225"/>
    </location>
</feature>
<organism evidence="5">
    <name type="scientific">anaerobic digester metagenome</name>
    <dbReference type="NCBI Taxonomy" id="1263854"/>
    <lineage>
        <taxon>unclassified sequences</taxon>
        <taxon>metagenomes</taxon>
        <taxon>ecological metagenomes</taxon>
    </lineage>
</organism>
<dbReference type="EMBL" id="CAADRN010000383">
    <property type="protein sequence ID" value="VFU19372.1"/>
    <property type="molecule type" value="Genomic_DNA"/>
</dbReference>
<dbReference type="EC" id="3.6.3.-" evidence="5"/>
<dbReference type="GO" id="GO:0016887">
    <property type="term" value="F:ATP hydrolysis activity"/>
    <property type="evidence" value="ECO:0007669"/>
    <property type="project" value="InterPro"/>
</dbReference>
<dbReference type="GO" id="GO:0005524">
    <property type="term" value="F:ATP binding"/>
    <property type="evidence" value="ECO:0007669"/>
    <property type="project" value="UniProtKB-KW"/>
</dbReference>
<dbReference type="PROSITE" id="PS50893">
    <property type="entry name" value="ABC_TRANSPORTER_2"/>
    <property type="match status" value="1"/>
</dbReference>
<dbReference type="PANTHER" id="PTHR42788:SF13">
    <property type="entry name" value="ALIPHATIC SULFONATES IMPORT ATP-BINDING PROTEIN SSUB"/>
    <property type="match status" value="1"/>
</dbReference>
<proteinExistence type="predicted"/>
<dbReference type="InterPro" id="IPR003439">
    <property type="entry name" value="ABC_transporter-like_ATP-bd"/>
</dbReference>
<keyword evidence="2" id="KW-0547">Nucleotide-binding</keyword>
<accession>A0A485M747</accession>
<dbReference type="SUPFAM" id="SSF52540">
    <property type="entry name" value="P-loop containing nucleoside triphosphate hydrolases"/>
    <property type="match status" value="1"/>
</dbReference>
<evidence type="ECO:0000313" key="5">
    <source>
        <dbReference type="EMBL" id="VFU19372.1"/>
    </source>
</evidence>
<dbReference type="InterPro" id="IPR027417">
    <property type="entry name" value="P-loop_NTPase"/>
</dbReference>
<dbReference type="InterPro" id="IPR050166">
    <property type="entry name" value="ABC_transporter_ATP-bind"/>
</dbReference>
<gene>
    <name evidence="5" type="ORF">SCFA_80002</name>
</gene>
<keyword evidence="3 5" id="KW-0067">ATP-binding</keyword>
<dbReference type="InterPro" id="IPR003593">
    <property type="entry name" value="AAA+_ATPase"/>
</dbReference>
<evidence type="ECO:0000259" key="4">
    <source>
        <dbReference type="PROSITE" id="PS50893"/>
    </source>
</evidence>
<dbReference type="SMART" id="SM00382">
    <property type="entry name" value="AAA"/>
    <property type="match status" value="1"/>
</dbReference>
<name>A0A485M747_9ZZZZ</name>
<keyword evidence="1" id="KW-0813">Transport</keyword>
<dbReference type="Pfam" id="PF00005">
    <property type="entry name" value="ABC_tran"/>
    <property type="match status" value="1"/>
</dbReference>
<dbReference type="PANTHER" id="PTHR42788">
    <property type="entry name" value="TAURINE IMPORT ATP-BINDING PROTEIN-RELATED"/>
    <property type="match status" value="1"/>
</dbReference>
<evidence type="ECO:0000256" key="3">
    <source>
        <dbReference type="ARBA" id="ARBA00022840"/>
    </source>
</evidence>